<evidence type="ECO:0000256" key="6">
    <source>
        <dbReference type="ARBA" id="ARBA00022927"/>
    </source>
</evidence>
<dbReference type="GO" id="GO:0015031">
    <property type="term" value="P:protein transport"/>
    <property type="evidence" value="ECO:0007669"/>
    <property type="project" value="UniProtKB-KW"/>
</dbReference>
<evidence type="ECO:0000313" key="12">
    <source>
        <dbReference type="EMBL" id="NWE17292.1"/>
    </source>
</evidence>
<feature type="domain" description="Type II secretion system protein GspC N-terminal" evidence="11">
    <location>
        <begin position="104"/>
        <end position="168"/>
    </location>
</feature>
<evidence type="ECO:0000256" key="4">
    <source>
        <dbReference type="ARBA" id="ARBA00022519"/>
    </source>
</evidence>
<evidence type="ECO:0000256" key="1">
    <source>
        <dbReference type="ARBA" id="ARBA00004533"/>
    </source>
</evidence>
<keyword evidence="2" id="KW-0813">Transport</keyword>
<keyword evidence="5 9" id="KW-0812">Transmembrane</keyword>
<protein>
    <recommendedName>
        <fullName evidence="11">Type II secretion system protein GspC N-terminal domain-containing protein</fullName>
    </recommendedName>
</protein>
<evidence type="ECO:0000313" key="13">
    <source>
        <dbReference type="Proteomes" id="UP000531950"/>
    </source>
</evidence>
<evidence type="ECO:0000256" key="9">
    <source>
        <dbReference type="SAM" id="Phobius"/>
    </source>
</evidence>
<gene>
    <name evidence="12" type="ORF">HX822_30515</name>
</gene>
<evidence type="ECO:0000256" key="5">
    <source>
        <dbReference type="ARBA" id="ARBA00022692"/>
    </source>
</evidence>
<dbReference type="EMBL" id="JACARG010000076">
    <property type="protein sequence ID" value="NWE17292.1"/>
    <property type="molecule type" value="Genomic_DNA"/>
</dbReference>
<keyword evidence="8 9" id="KW-0472">Membrane</keyword>
<evidence type="ECO:0000256" key="3">
    <source>
        <dbReference type="ARBA" id="ARBA00022475"/>
    </source>
</evidence>
<keyword evidence="3" id="KW-1003">Cell membrane</keyword>
<keyword evidence="10" id="KW-0732">Signal</keyword>
<feature type="chain" id="PRO_5030980386" description="Type II secretion system protein GspC N-terminal domain-containing protein" evidence="10">
    <location>
        <begin position="18"/>
        <end position="203"/>
    </location>
</feature>
<sequence>MSCAATVCCAGCCCARASTLRSPDTSESAVSVGLPGRRLSVAGLLLLPVAYGAFLVWQELRFRQHFTAAPIADTSATVAPLREALDATAVATVLGLVPQTRLRASTQNLTLQASFIARNGLSKALLADAQGSRVYVVGEHLPGGSTLRRVSADHVVLWNKGREERLMLQTGGDRFLQRLEAGTETPIPAIPTRFLRPMAGQSE</sequence>
<proteinExistence type="predicted"/>
<keyword evidence="6" id="KW-0653">Protein transport</keyword>
<evidence type="ECO:0000256" key="8">
    <source>
        <dbReference type="ARBA" id="ARBA00023136"/>
    </source>
</evidence>
<dbReference type="Proteomes" id="UP000531950">
    <property type="component" value="Unassembled WGS sequence"/>
</dbReference>
<reference evidence="12 13" key="1">
    <citation type="submission" date="2020-04" db="EMBL/GenBank/DDBJ databases">
        <title>Molecular characterization of pseudomonads from Agaricus bisporus reveal novel blotch 2 pathogens in Western Europe.</title>
        <authorList>
            <person name="Taparia T."/>
            <person name="Krijger M."/>
            <person name="Haynes E."/>
            <person name="Elpinstone J.G."/>
            <person name="Noble R."/>
            <person name="Van Der Wolf J."/>
        </authorList>
    </citation>
    <scope>NUCLEOTIDE SEQUENCE [LARGE SCALE GENOMIC DNA]</scope>
    <source>
        <strain evidence="12 13">IPO3782</strain>
    </source>
</reference>
<feature type="signal peptide" evidence="10">
    <location>
        <begin position="1"/>
        <end position="17"/>
    </location>
</feature>
<dbReference type="GO" id="GO:0005886">
    <property type="term" value="C:plasma membrane"/>
    <property type="evidence" value="ECO:0007669"/>
    <property type="project" value="UniProtKB-SubCell"/>
</dbReference>
<dbReference type="InterPro" id="IPR024961">
    <property type="entry name" value="T2SS_GspC_N"/>
</dbReference>
<evidence type="ECO:0000256" key="2">
    <source>
        <dbReference type="ARBA" id="ARBA00022448"/>
    </source>
</evidence>
<keyword evidence="4" id="KW-0997">Cell inner membrane</keyword>
<feature type="transmembrane region" description="Helical" evidence="9">
    <location>
        <begin position="41"/>
        <end position="57"/>
    </location>
</feature>
<dbReference type="Gene3D" id="2.30.30.830">
    <property type="match status" value="1"/>
</dbReference>
<name>A0A7Y8EMK8_9PSED</name>
<comment type="subcellular location">
    <subcellularLocation>
        <location evidence="1">Cell inner membrane</location>
    </subcellularLocation>
</comment>
<organism evidence="12 13">
    <name type="scientific">Pseudomonas yamanorum</name>
    <dbReference type="NCBI Taxonomy" id="515393"/>
    <lineage>
        <taxon>Bacteria</taxon>
        <taxon>Pseudomonadati</taxon>
        <taxon>Pseudomonadota</taxon>
        <taxon>Gammaproteobacteria</taxon>
        <taxon>Pseudomonadales</taxon>
        <taxon>Pseudomonadaceae</taxon>
        <taxon>Pseudomonas</taxon>
    </lineage>
</organism>
<dbReference type="AlphaFoldDB" id="A0A7Y8EMK8"/>
<comment type="caution">
    <text evidence="12">The sequence shown here is derived from an EMBL/GenBank/DDBJ whole genome shotgun (WGS) entry which is preliminary data.</text>
</comment>
<evidence type="ECO:0000259" key="11">
    <source>
        <dbReference type="Pfam" id="PF11356"/>
    </source>
</evidence>
<evidence type="ECO:0000256" key="10">
    <source>
        <dbReference type="SAM" id="SignalP"/>
    </source>
</evidence>
<evidence type="ECO:0000256" key="7">
    <source>
        <dbReference type="ARBA" id="ARBA00022989"/>
    </source>
</evidence>
<dbReference type="Pfam" id="PF11356">
    <property type="entry name" value="T2SSC"/>
    <property type="match status" value="1"/>
</dbReference>
<accession>A0A7Y8EMK8</accession>
<keyword evidence="7 9" id="KW-1133">Transmembrane helix</keyword>